<dbReference type="EMBL" id="AOIN01000092">
    <property type="protein sequence ID" value="ELY94875.1"/>
    <property type="molecule type" value="Genomic_DNA"/>
</dbReference>
<protein>
    <submittedName>
        <fullName evidence="1">Uncharacterized protein</fullName>
    </submittedName>
</protein>
<comment type="caution">
    <text evidence="1">The sequence shown here is derived from an EMBL/GenBank/DDBJ whole genome shotgun (WGS) entry which is preliminary data.</text>
</comment>
<dbReference type="PATRIC" id="fig|1227492.4.peg.3470"/>
<dbReference type="AlphaFoldDB" id="M0A7X4"/>
<sequence length="47" mass="5347">MIWAEMSAGQKSWYVTSDLEDVLEWSSLHQINPPGGYDSQEQTLKSC</sequence>
<keyword evidence="2" id="KW-1185">Reference proteome</keyword>
<evidence type="ECO:0000313" key="2">
    <source>
        <dbReference type="Proteomes" id="UP000011693"/>
    </source>
</evidence>
<gene>
    <name evidence="1" type="ORF">C482_17408</name>
</gene>
<organism evidence="1 2">
    <name type="scientific">Natrialba chahannaoensis JCM 10990</name>
    <dbReference type="NCBI Taxonomy" id="1227492"/>
    <lineage>
        <taxon>Archaea</taxon>
        <taxon>Methanobacteriati</taxon>
        <taxon>Methanobacteriota</taxon>
        <taxon>Stenosarchaea group</taxon>
        <taxon>Halobacteria</taxon>
        <taxon>Halobacteriales</taxon>
        <taxon>Natrialbaceae</taxon>
        <taxon>Natrialba</taxon>
    </lineage>
</organism>
<accession>M0A7X4</accession>
<name>M0A7X4_9EURY</name>
<reference evidence="1 2" key="1">
    <citation type="journal article" date="2014" name="PLoS Genet.">
        <title>Phylogenetically driven sequencing of extremely halophilic archaea reveals strategies for static and dynamic osmo-response.</title>
        <authorList>
            <person name="Becker E.A."/>
            <person name="Seitzer P.M."/>
            <person name="Tritt A."/>
            <person name="Larsen D."/>
            <person name="Krusor M."/>
            <person name="Yao A.I."/>
            <person name="Wu D."/>
            <person name="Madern D."/>
            <person name="Eisen J.A."/>
            <person name="Darling A.E."/>
            <person name="Facciotti M.T."/>
        </authorList>
    </citation>
    <scope>NUCLEOTIDE SEQUENCE [LARGE SCALE GENOMIC DNA]</scope>
    <source>
        <strain evidence="1 2">JCM 10990</strain>
    </source>
</reference>
<evidence type="ECO:0000313" key="1">
    <source>
        <dbReference type="EMBL" id="ELY94875.1"/>
    </source>
</evidence>
<dbReference type="Proteomes" id="UP000011693">
    <property type="component" value="Unassembled WGS sequence"/>
</dbReference>
<proteinExistence type="predicted"/>